<comment type="caution">
    <text evidence="1">The sequence shown here is derived from an EMBL/GenBank/DDBJ whole genome shotgun (WGS) entry which is preliminary data.</text>
</comment>
<evidence type="ECO:0000313" key="1">
    <source>
        <dbReference type="EMBL" id="KAK4443997.1"/>
    </source>
</evidence>
<reference evidence="1" key="2">
    <citation type="submission" date="2023-05" db="EMBL/GenBank/DDBJ databases">
        <authorList>
            <consortium name="Lawrence Berkeley National Laboratory"/>
            <person name="Steindorff A."/>
            <person name="Hensen N."/>
            <person name="Bonometti L."/>
            <person name="Westerberg I."/>
            <person name="Brannstrom I.O."/>
            <person name="Guillou S."/>
            <person name="Cros-Aarteil S."/>
            <person name="Calhoun S."/>
            <person name="Haridas S."/>
            <person name="Kuo A."/>
            <person name="Mondo S."/>
            <person name="Pangilinan J."/>
            <person name="Riley R."/>
            <person name="Labutti K."/>
            <person name="Andreopoulos B."/>
            <person name="Lipzen A."/>
            <person name="Chen C."/>
            <person name="Yanf M."/>
            <person name="Daum C."/>
            <person name="Ng V."/>
            <person name="Clum A."/>
            <person name="Ohm R."/>
            <person name="Martin F."/>
            <person name="Silar P."/>
            <person name="Natvig D."/>
            <person name="Lalanne C."/>
            <person name="Gautier V."/>
            <person name="Ament-Velasquez S.L."/>
            <person name="Kruys A."/>
            <person name="Hutchinson M.I."/>
            <person name="Powell A.J."/>
            <person name="Barry K."/>
            <person name="Miller A.N."/>
            <person name="Grigoriev I.V."/>
            <person name="Debuchy R."/>
            <person name="Gladieux P."/>
            <person name="Thoren M.H."/>
            <person name="Johannesson H."/>
        </authorList>
    </citation>
    <scope>NUCLEOTIDE SEQUENCE</scope>
    <source>
        <strain evidence="1">PSN243</strain>
    </source>
</reference>
<gene>
    <name evidence="1" type="ORF">QBC34DRAFT_430259</name>
</gene>
<proteinExistence type="predicted"/>
<dbReference type="AlphaFoldDB" id="A0AAV9G841"/>
<accession>A0AAV9G841</accession>
<dbReference type="Proteomes" id="UP001321760">
    <property type="component" value="Unassembled WGS sequence"/>
</dbReference>
<sequence>MADSKSETEISWQTAWWALIPLATTCMLQPCGNILGVRNGSRVARFCGRASPIICLADTAHALFTLLLCVTPDRVAFIDNVKTRTTFLWLDSAAKGLDLKVMEKLMGVKARFRPRVKMKDE</sequence>
<keyword evidence="2" id="KW-1185">Reference proteome</keyword>
<name>A0AAV9G841_9PEZI</name>
<reference evidence="1" key="1">
    <citation type="journal article" date="2023" name="Mol. Phylogenet. Evol.">
        <title>Genome-scale phylogeny and comparative genomics of the fungal order Sordariales.</title>
        <authorList>
            <person name="Hensen N."/>
            <person name="Bonometti L."/>
            <person name="Westerberg I."/>
            <person name="Brannstrom I.O."/>
            <person name="Guillou S."/>
            <person name="Cros-Aarteil S."/>
            <person name="Calhoun S."/>
            <person name="Haridas S."/>
            <person name="Kuo A."/>
            <person name="Mondo S."/>
            <person name="Pangilinan J."/>
            <person name="Riley R."/>
            <person name="LaButti K."/>
            <person name="Andreopoulos B."/>
            <person name="Lipzen A."/>
            <person name="Chen C."/>
            <person name="Yan M."/>
            <person name="Daum C."/>
            <person name="Ng V."/>
            <person name="Clum A."/>
            <person name="Steindorff A."/>
            <person name="Ohm R.A."/>
            <person name="Martin F."/>
            <person name="Silar P."/>
            <person name="Natvig D.O."/>
            <person name="Lalanne C."/>
            <person name="Gautier V."/>
            <person name="Ament-Velasquez S.L."/>
            <person name="Kruys A."/>
            <person name="Hutchinson M.I."/>
            <person name="Powell A.J."/>
            <person name="Barry K."/>
            <person name="Miller A.N."/>
            <person name="Grigoriev I.V."/>
            <person name="Debuchy R."/>
            <person name="Gladieux P."/>
            <person name="Hiltunen Thoren M."/>
            <person name="Johannesson H."/>
        </authorList>
    </citation>
    <scope>NUCLEOTIDE SEQUENCE</scope>
    <source>
        <strain evidence="1">PSN243</strain>
    </source>
</reference>
<organism evidence="1 2">
    <name type="scientific">Podospora aff. communis PSN243</name>
    <dbReference type="NCBI Taxonomy" id="3040156"/>
    <lineage>
        <taxon>Eukaryota</taxon>
        <taxon>Fungi</taxon>
        <taxon>Dikarya</taxon>
        <taxon>Ascomycota</taxon>
        <taxon>Pezizomycotina</taxon>
        <taxon>Sordariomycetes</taxon>
        <taxon>Sordariomycetidae</taxon>
        <taxon>Sordariales</taxon>
        <taxon>Podosporaceae</taxon>
        <taxon>Podospora</taxon>
    </lineage>
</organism>
<protein>
    <submittedName>
        <fullName evidence="1">Uncharacterized protein</fullName>
    </submittedName>
</protein>
<dbReference type="EMBL" id="MU865983">
    <property type="protein sequence ID" value="KAK4443997.1"/>
    <property type="molecule type" value="Genomic_DNA"/>
</dbReference>
<evidence type="ECO:0000313" key="2">
    <source>
        <dbReference type="Proteomes" id="UP001321760"/>
    </source>
</evidence>